<dbReference type="InterPro" id="IPR047153">
    <property type="entry name" value="TRIM45/56/19-like"/>
</dbReference>
<dbReference type="Gene3D" id="3.30.160.60">
    <property type="entry name" value="Classic Zinc Finger"/>
    <property type="match status" value="1"/>
</dbReference>
<evidence type="ECO:0000259" key="8">
    <source>
        <dbReference type="PROSITE" id="PS50089"/>
    </source>
</evidence>
<evidence type="ECO:0000259" key="9">
    <source>
        <dbReference type="PROSITE" id="PS50119"/>
    </source>
</evidence>
<keyword evidence="3 5" id="KW-0863">Zinc-finger</keyword>
<dbReference type="CDD" id="cd05819">
    <property type="entry name" value="NHL"/>
    <property type="match status" value="1"/>
</dbReference>
<accession>A0ABM0GQN2</accession>
<sequence>MAAKLSVDRINEDLLTCPVCFERYKQPKLLPCQHSFCEQCLVEWTDKHGRLECPNCRQCHNTVSNIQQLPPSMVINAVISIVEEQERKQSHGTCHGCQENPTTHRCIDCALDLCTTCTKVHNKMPVSQHHRSVSVVEFQQAKSITLPTLHCTAHGEKPFELYCESCQVAICMLCLRSEHKGHEVVDLHGAADQFSKVTTNHLKLLKAKHREIQQSRTSAAKLSKELENQLKLREQHVKKHTQETIEKLIKILKQEERSHLRKINLEYNGIKEAINREIQQYNINEELLLSTVAFVDNLLQYSSSAQLMNTSKETMNRLEILMSLNTTLEEKVADNSLPLFYPSNIILQGSLGTLTVKSTVCRPAGSSGLNQDCIITEQPCEEVMCKNDDAFPKDQKPNDVAKVQDQHIVERPIYCNSHTTATQTGTCGVHPPMTLTKLLGGPGNEPGMFDYPFGVQVTTQNKIVVADYRNNRVQIINQFGKPEFSFPVKSQSYLSFGSLRRAEQKISPMDVAVSLDDRYFFTHGIGEKRVIVCNKFGREIQGLQNKVLNHPCGIAINHNTGIVHVVDRGSKCIRLYDVQGCDYITSIGQFEDPRFIAINNKGNLIVSDFDCIHTLTPEGAPMFTFRGCPDDQFQYPFGVATDKNDNIYVCDTSGHRVQMFSSEGDFIRNVSSGRDALSFPIGVATTTHDEVVVTDSTNFVKVFSPNTEWCKKYKLCNTGRRA</sequence>
<keyword evidence="2" id="KW-0677">Repeat</keyword>
<dbReference type="SUPFAM" id="SSF57850">
    <property type="entry name" value="RING/U-box"/>
    <property type="match status" value="1"/>
</dbReference>
<dbReference type="RefSeq" id="XP_002735174.1">
    <property type="nucleotide sequence ID" value="XM_002735128.1"/>
</dbReference>
<dbReference type="InterPro" id="IPR017907">
    <property type="entry name" value="Znf_RING_CS"/>
</dbReference>
<proteinExistence type="predicted"/>
<organism evidence="10 11">
    <name type="scientific">Saccoglossus kowalevskii</name>
    <name type="common">Acorn worm</name>
    <dbReference type="NCBI Taxonomy" id="10224"/>
    <lineage>
        <taxon>Eukaryota</taxon>
        <taxon>Metazoa</taxon>
        <taxon>Hemichordata</taxon>
        <taxon>Enteropneusta</taxon>
        <taxon>Harrimaniidae</taxon>
        <taxon>Saccoglossus</taxon>
    </lineage>
</organism>
<evidence type="ECO:0000256" key="5">
    <source>
        <dbReference type="PROSITE-ProRule" id="PRU00024"/>
    </source>
</evidence>
<dbReference type="PANTHER" id="PTHR25462:SF296">
    <property type="entry name" value="MEIOTIC P26, ISOFORM F"/>
    <property type="match status" value="1"/>
</dbReference>
<evidence type="ECO:0000256" key="3">
    <source>
        <dbReference type="ARBA" id="ARBA00022771"/>
    </source>
</evidence>
<dbReference type="PROSITE" id="PS00518">
    <property type="entry name" value="ZF_RING_1"/>
    <property type="match status" value="1"/>
</dbReference>
<gene>
    <name evidence="11" type="primary">LOC100376215</name>
</gene>
<evidence type="ECO:0000256" key="4">
    <source>
        <dbReference type="ARBA" id="ARBA00022833"/>
    </source>
</evidence>
<dbReference type="CDD" id="cd19756">
    <property type="entry name" value="Bbox2"/>
    <property type="match status" value="1"/>
</dbReference>
<dbReference type="Proteomes" id="UP000694865">
    <property type="component" value="Unplaced"/>
</dbReference>
<dbReference type="SMART" id="SM00336">
    <property type="entry name" value="BBOX"/>
    <property type="match status" value="2"/>
</dbReference>
<dbReference type="InterPro" id="IPR018957">
    <property type="entry name" value="Znf_C3HC4_RING-type"/>
</dbReference>
<evidence type="ECO:0000256" key="6">
    <source>
        <dbReference type="PROSITE-ProRule" id="PRU00504"/>
    </source>
</evidence>
<dbReference type="PROSITE" id="PS51125">
    <property type="entry name" value="NHL"/>
    <property type="match status" value="2"/>
</dbReference>
<dbReference type="InterPro" id="IPR011042">
    <property type="entry name" value="6-blade_b-propeller_TolB-like"/>
</dbReference>
<dbReference type="InterPro" id="IPR013083">
    <property type="entry name" value="Znf_RING/FYVE/PHD"/>
</dbReference>
<dbReference type="Gene3D" id="2.120.10.30">
    <property type="entry name" value="TolB, C-terminal domain"/>
    <property type="match status" value="2"/>
</dbReference>
<feature type="domain" description="B box-type" evidence="9">
    <location>
        <begin position="146"/>
        <end position="187"/>
    </location>
</feature>
<feature type="repeat" description="NHL" evidence="6">
    <location>
        <begin position="623"/>
        <end position="663"/>
    </location>
</feature>
<protein>
    <submittedName>
        <fullName evidence="11">E3 ubiquitin-protein ligase TRIM71-like</fullName>
    </submittedName>
</protein>
<feature type="coiled-coil region" evidence="7">
    <location>
        <begin position="219"/>
        <end position="258"/>
    </location>
</feature>
<keyword evidence="1" id="KW-0479">Metal-binding</keyword>
<feature type="domain" description="RING-type" evidence="8">
    <location>
        <begin position="17"/>
        <end position="57"/>
    </location>
</feature>
<reference evidence="11" key="1">
    <citation type="submission" date="2025-08" db="UniProtKB">
        <authorList>
            <consortium name="RefSeq"/>
        </authorList>
    </citation>
    <scope>IDENTIFICATION</scope>
    <source>
        <tissue evidence="11">Testes</tissue>
    </source>
</reference>
<dbReference type="Gene3D" id="3.30.40.10">
    <property type="entry name" value="Zinc/RING finger domain, C3HC4 (zinc finger)"/>
    <property type="match status" value="1"/>
</dbReference>
<dbReference type="Pfam" id="PF01436">
    <property type="entry name" value="NHL"/>
    <property type="match status" value="2"/>
</dbReference>
<keyword evidence="4" id="KW-0862">Zinc</keyword>
<dbReference type="Pfam" id="PF00097">
    <property type="entry name" value="zf-C3HC4"/>
    <property type="match status" value="1"/>
</dbReference>
<dbReference type="SUPFAM" id="SSF57845">
    <property type="entry name" value="B-box zinc-binding domain"/>
    <property type="match status" value="1"/>
</dbReference>
<name>A0ABM0GQN2_SACKO</name>
<dbReference type="PANTHER" id="PTHR25462">
    <property type="entry name" value="BONUS, ISOFORM C-RELATED"/>
    <property type="match status" value="1"/>
</dbReference>
<feature type="domain" description="B box-type" evidence="9">
    <location>
        <begin position="89"/>
        <end position="135"/>
    </location>
</feature>
<evidence type="ECO:0000313" key="11">
    <source>
        <dbReference type="RefSeq" id="XP_002735174.1"/>
    </source>
</evidence>
<feature type="repeat" description="NHL" evidence="6">
    <location>
        <begin position="439"/>
        <end position="479"/>
    </location>
</feature>
<dbReference type="Pfam" id="PF00643">
    <property type="entry name" value="zf-B_box"/>
    <property type="match status" value="1"/>
</dbReference>
<keyword evidence="10" id="KW-1185">Reference proteome</keyword>
<dbReference type="CDD" id="cd19757">
    <property type="entry name" value="Bbox1"/>
    <property type="match status" value="1"/>
</dbReference>
<evidence type="ECO:0000256" key="7">
    <source>
        <dbReference type="SAM" id="Coils"/>
    </source>
</evidence>
<dbReference type="InterPro" id="IPR001841">
    <property type="entry name" value="Znf_RING"/>
</dbReference>
<dbReference type="GeneID" id="100376215"/>
<evidence type="ECO:0000313" key="10">
    <source>
        <dbReference type="Proteomes" id="UP000694865"/>
    </source>
</evidence>
<dbReference type="PROSITE" id="PS50119">
    <property type="entry name" value="ZF_BBOX"/>
    <property type="match status" value="2"/>
</dbReference>
<evidence type="ECO:0000256" key="1">
    <source>
        <dbReference type="ARBA" id="ARBA00022723"/>
    </source>
</evidence>
<dbReference type="PROSITE" id="PS50089">
    <property type="entry name" value="ZF_RING_2"/>
    <property type="match status" value="1"/>
</dbReference>
<dbReference type="InterPro" id="IPR001258">
    <property type="entry name" value="NHL_repeat"/>
</dbReference>
<dbReference type="InterPro" id="IPR000315">
    <property type="entry name" value="Znf_B-box"/>
</dbReference>
<keyword evidence="7" id="KW-0175">Coiled coil</keyword>
<dbReference type="SUPFAM" id="SSF101898">
    <property type="entry name" value="NHL repeat"/>
    <property type="match status" value="1"/>
</dbReference>
<dbReference type="SMART" id="SM00184">
    <property type="entry name" value="RING"/>
    <property type="match status" value="1"/>
</dbReference>
<evidence type="ECO:0000256" key="2">
    <source>
        <dbReference type="ARBA" id="ARBA00022737"/>
    </source>
</evidence>